<dbReference type="CDD" id="cd00118">
    <property type="entry name" value="LysM"/>
    <property type="match status" value="2"/>
</dbReference>
<dbReference type="Pfam" id="PF01476">
    <property type="entry name" value="LysM"/>
    <property type="match status" value="2"/>
</dbReference>
<sequence length="366" mass="38382">MVALRKQRPDTASQHIQKNSYFKPFFDKGAVLYTSILTLFFVASFALFPRPAEAGFFSALLRMFGGVSSAETVTASPATELAVPLMGSQASLPVTVGGPADDEMALVATQENALVSTRNPLGTLPRASTDQITVYRVEPGDTPGGIAERFGISLQTLLWANNLRNANTVKIGDDLIILPVTGVQYEVKRGDTMESIAKKFKGDAAEITSFNGLAIGEDLVVGQVVIIPNGELTPAPVPSAKSTVRAPALPDHKGFYLRPIVGGRRSRGVHGYNGVDLANSCGVPVLASAGGTVLITRASGWNGGYGLYVVITHANNTQTLYAHLSSLAVAAGDLVAQGTTIGTLGSTGNSTGCHVHFEIRGAKNPF</sequence>
<dbReference type="GO" id="GO:0004222">
    <property type="term" value="F:metalloendopeptidase activity"/>
    <property type="evidence" value="ECO:0007669"/>
    <property type="project" value="TreeGrafter"/>
</dbReference>
<dbReference type="InterPro" id="IPR011055">
    <property type="entry name" value="Dup_hybrid_motif"/>
</dbReference>
<evidence type="ECO:0000313" key="4">
    <source>
        <dbReference type="Proteomes" id="UP000177177"/>
    </source>
</evidence>
<keyword evidence="1" id="KW-0472">Membrane</keyword>
<keyword evidence="1" id="KW-1133">Transmembrane helix</keyword>
<dbReference type="SUPFAM" id="SSF54106">
    <property type="entry name" value="LysM domain"/>
    <property type="match status" value="2"/>
</dbReference>
<dbReference type="PANTHER" id="PTHR21666:SF270">
    <property type="entry name" value="MUREIN HYDROLASE ACTIVATOR ENVC"/>
    <property type="match status" value="1"/>
</dbReference>
<evidence type="ECO:0000313" key="3">
    <source>
        <dbReference type="EMBL" id="OHA03930.1"/>
    </source>
</evidence>
<dbReference type="Pfam" id="PF01551">
    <property type="entry name" value="Peptidase_M23"/>
    <property type="match status" value="1"/>
</dbReference>
<accession>A0A1G2KWX8</accession>
<keyword evidence="1" id="KW-0812">Transmembrane</keyword>
<dbReference type="CDD" id="cd12797">
    <property type="entry name" value="M23_peptidase"/>
    <property type="match status" value="1"/>
</dbReference>
<dbReference type="Proteomes" id="UP000177177">
    <property type="component" value="Unassembled WGS sequence"/>
</dbReference>
<comment type="caution">
    <text evidence="3">The sequence shown here is derived from an EMBL/GenBank/DDBJ whole genome shotgun (WGS) entry which is preliminary data.</text>
</comment>
<dbReference type="AlphaFoldDB" id="A0A1G2KWX8"/>
<dbReference type="InterPro" id="IPR050570">
    <property type="entry name" value="Cell_wall_metabolism_enzyme"/>
</dbReference>
<protein>
    <recommendedName>
        <fullName evidence="2">LysM domain-containing protein</fullName>
    </recommendedName>
</protein>
<feature type="domain" description="LysM" evidence="2">
    <location>
        <begin position="133"/>
        <end position="177"/>
    </location>
</feature>
<dbReference type="PROSITE" id="PS51782">
    <property type="entry name" value="LYSM"/>
    <property type="match status" value="2"/>
</dbReference>
<dbReference type="SMART" id="SM00257">
    <property type="entry name" value="LysM"/>
    <property type="match status" value="2"/>
</dbReference>
<feature type="domain" description="LysM" evidence="2">
    <location>
        <begin position="183"/>
        <end position="227"/>
    </location>
</feature>
<gene>
    <name evidence="3" type="ORF">A3C92_02350</name>
</gene>
<dbReference type="InterPro" id="IPR016047">
    <property type="entry name" value="M23ase_b-sheet_dom"/>
</dbReference>
<dbReference type="Gene3D" id="2.70.70.10">
    <property type="entry name" value="Glucose Permease (Domain IIA)"/>
    <property type="match status" value="1"/>
</dbReference>
<dbReference type="InterPro" id="IPR036779">
    <property type="entry name" value="LysM_dom_sf"/>
</dbReference>
<dbReference type="SUPFAM" id="SSF51261">
    <property type="entry name" value="Duplicated hybrid motif"/>
    <property type="match status" value="1"/>
</dbReference>
<organism evidence="3 4">
    <name type="scientific">Candidatus Sungbacteria bacterium RIFCSPHIGHO2_02_FULL_53_17</name>
    <dbReference type="NCBI Taxonomy" id="1802275"/>
    <lineage>
        <taxon>Bacteria</taxon>
        <taxon>Candidatus Sungiibacteriota</taxon>
    </lineage>
</organism>
<reference evidence="3 4" key="1">
    <citation type="journal article" date="2016" name="Nat. Commun.">
        <title>Thousands of microbial genomes shed light on interconnected biogeochemical processes in an aquifer system.</title>
        <authorList>
            <person name="Anantharaman K."/>
            <person name="Brown C.T."/>
            <person name="Hug L.A."/>
            <person name="Sharon I."/>
            <person name="Castelle C.J."/>
            <person name="Probst A.J."/>
            <person name="Thomas B.C."/>
            <person name="Singh A."/>
            <person name="Wilkins M.J."/>
            <person name="Karaoz U."/>
            <person name="Brodie E.L."/>
            <person name="Williams K.H."/>
            <person name="Hubbard S.S."/>
            <person name="Banfield J.F."/>
        </authorList>
    </citation>
    <scope>NUCLEOTIDE SEQUENCE [LARGE SCALE GENOMIC DNA]</scope>
</reference>
<dbReference type="InterPro" id="IPR018392">
    <property type="entry name" value="LysM"/>
</dbReference>
<evidence type="ECO:0000259" key="2">
    <source>
        <dbReference type="PROSITE" id="PS51782"/>
    </source>
</evidence>
<proteinExistence type="predicted"/>
<dbReference type="PANTHER" id="PTHR21666">
    <property type="entry name" value="PEPTIDASE-RELATED"/>
    <property type="match status" value="1"/>
</dbReference>
<dbReference type="Gene3D" id="3.10.350.10">
    <property type="entry name" value="LysM domain"/>
    <property type="match status" value="2"/>
</dbReference>
<dbReference type="EMBL" id="MHQN01000008">
    <property type="protein sequence ID" value="OHA03930.1"/>
    <property type="molecule type" value="Genomic_DNA"/>
</dbReference>
<feature type="transmembrane region" description="Helical" evidence="1">
    <location>
        <begin position="30"/>
        <end position="48"/>
    </location>
</feature>
<name>A0A1G2KWX8_9BACT</name>
<evidence type="ECO:0000256" key="1">
    <source>
        <dbReference type="SAM" id="Phobius"/>
    </source>
</evidence>